<keyword evidence="1" id="KW-0560">Oxidoreductase</keyword>
<gene>
    <name evidence="3" type="ORF">ATJ93_2039</name>
</gene>
<dbReference type="InterPro" id="IPR011251">
    <property type="entry name" value="Luciferase-like_dom"/>
</dbReference>
<feature type="domain" description="Luciferase-like" evidence="2">
    <location>
        <begin position="14"/>
        <end position="292"/>
    </location>
</feature>
<evidence type="ECO:0000256" key="1">
    <source>
        <dbReference type="ARBA" id="ARBA00023002"/>
    </source>
</evidence>
<dbReference type="Gene3D" id="3.20.20.30">
    <property type="entry name" value="Luciferase-like domain"/>
    <property type="match status" value="1"/>
</dbReference>
<dbReference type="Pfam" id="PF00296">
    <property type="entry name" value="Bac_luciferase"/>
    <property type="match status" value="1"/>
</dbReference>
<reference evidence="3 4" key="1">
    <citation type="submission" date="2018-09" db="EMBL/GenBank/DDBJ databases">
        <title>Genomic Encyclopedia of Archaeal and Bacterial Type Strains, Phase II (KMG-II): from individual species to whole genera.</title>
        <authorList>
            <person name="Goeker M."/>
        </authorList>
    </citation>
    <scope>NUCLEOTIDE SEQUENCE [LARGE SCALE GENOMIC DNA]</scope>
    <source>
        <strain evidence="3 4">DSM 13151</strain>
    </source>
</reference>
<keyword evidence="4" id="KW-1185">Reference proteome</keyword>
<accession>A0A3R7DA03</accession>
<dbReference type="NCBIfam" id="TIGR03557">
    <property type="entry name" value="F420_G6P_family"/>
    <property type="match status" value="1"/>
</dbReference>
<dbReference type="Proteomes" id="UP000283805">
    <property type="component" value="Unassembled WGS sequence"/>
</dbReference>
<name>A0A3R7DA03_9EURY</name>
<evidence type="ECO:0000259" key="2">
    <source>
        <dbReference type="Pfam" id="PF00296"/>
    </source>
</evidence>
<dbReference type="EMBL" id="RAPO01000002">
    <property type="protein sequence ID" value="RKD95187.1"/>
    <property type="molecule type" value="Genomic_DNA"/>
</dbReference>
<proteinExistence type="predicted"/>
<evidence type="ECO:0000313" key="4">
    <source>
        <dbReference type="Proteomes" id="UP000283805"/>
    </source>
</evidence>
<dbReference type="InterPro" id="IPR019945">
    <property type="entry name" value="F420_G6P_DH-rel"/>
</dbReference>
<dbReference type="PANTHER" id="PTHR43244:SF1">
    <property type="entry name" value="5,10-METHYLENETETRAHYDROMETHANOPTERIN REDUCTASE"/>
    <property type="match status" value="1"/>
</dbReference>
<sequence>MTDVGYKLICEEHGPNDLVEYARLADESAFDHALISDHYHPWLSSQGESPLVWNVLGGISQAVDDIPLGTATTCPIIRVHPAIVAQAAATAAAMAPSRFSLGLGTGEKLNEHITGQRWPEHEVRLGMLEEALEIIRALWTGETTSYHGEYYTVENARLYTLPDETPPIPIAADGPKTARFAGEMGDGLIAVRPDEELIEAFEAGGGSDKPRYGEVGVCYADDEADAIEQAYENWTIEGLPGDLMWELPTPAHFEQATQAVSEEDIADLLTCGSDPDEHIETIREYVDAGFDHVVVHQIGSNQAEFVEFYENEVLPAIE</sequence>
<dbReference type="AlphaFoldDB" id="A0A3R7DA03"/>
<organism evidence="3 4">
    <name type="scientific">Halopiger aswanensis</name>
    <dbReference type="NCBI Taxonomy" id="148449"/>
    <lineage>
        <taxon>Archaea</taxon>
        <taxon>Methanobacteriati</taxon>
        <taxon>Methanobacteriota</taxon>
        <taxon>Stenosarchaea group</taxon>
        <taxon>Halobacteria</taxon>
        <taxon>Halobacteriales</taxon>
        <taxon>Natrialbaceae</taxon>
        <taxon>Halopiger</taxon>
    </lineage>
</organism>
<dbReference type="InterPro" id="IPR050564">
    <property type="entry name" value="F420-G6PD/mer"/>
</dbReference>
<protein>
    <submittedName>
        <fullName evidence="3">G6PDH family F420-dependent oxidoreductase</fullName>
    </submittedName>
</protein>
<dbReference type="CDD" id="cd01097">
    <property type="entry name" value="Tetrahydromethanopterin_reductase"/>
    <property type="match status" value="1"/>
</dbReference>
<dbReference type="GO" id="GO:0016705">
    <property type="term" value="F:oxidoreductase activity, acting on paired donors, with incorporation or reduction of molecular oxygen"/>
    <property type="evidence" value="ECO:0007669"/>
    <property type="project" value="InterPro"/>
</dbReference>
<dbReference type="OrthoDB" id="7684at2157"/>
<comment type="caution">
    <text evidence="3">The sequence shown here is derived from an EMBL/GenBank/DDBJ whole genome shotgun (WGS) entry which is preliminary data.</text>
</comment>
<dbReference type="RefSeq" id="WP_120244484.1">
    <property type="nucleotide sequence ID" value="NZ_RAPO01000002.1"/>
</dbReference>
<evidence type="ECO:0000313" key="3">
    <source>
        <dbReference type="EMBL" id="RKD95187.1"/>
    </source>
</evidence>
<dbReference type="PANTHER" id="PTHR43244">
    <property type="match status" value="1"/>
</dbReference>
<dbReference type="SUPFAM" id="SSF51679">
    <property type="entry name" value="Bacterial luciferase-like"/>
    <property type="match status" value="1"/>
</dbReference>
<dbReference type="InterPro" id="IPR036661">
    <property type="entry name" value="Luciferase-like_sf"/>
</dbReference>